<evidence type="ECO:0000313" key="3">
    <source>
        <dbReference type="EMBL" id="GAA4187017.1"/>
    </source>
</evidence>
<dbReference type="InterPro" id="IPR023809">
    <property type="entry name" value="Thiopep_bacteriocin_synth_dom"/>
</dbReference>
<name>A0ABP8ANT1_9ACTN</name>
<proteinExistence type="predicted"/>
<gene>
    <name evidence="3" type="ORF">GCM10022252_19830</name>
</gene>
<evidence type="ECO:0000259" key="1">
    <source>
        <dbReference type="Pfam" id="PF04738"/>
    </source>
</evidence>
<dbReference type="NCBIfam" id="TIGR03891">
    <property type="entry name" value="thiopep_ocin"/>
    <property type="match status" value="1"/>
</dbReference>
<dbReference type="Pfam" id="PF04738">
    <property type="entry name" value="Lant_dehydr_N"/>
    <property type="match status" value="1"/>
</dbReference>
<dbReference type="Pfam" id="PF14028">
    <property type="entry name" value="Lant_dehydr_C"/>
    <property type="match status" value="1"/>
</dbReference>
<keyword evidence="4" id="KW-1185">Reference proteome</keyword>
<reference evidence="4" key="1">
    <citation type="journal article" date="2019" name="Int. J. Syst. Evol. Microbiol.">
        <title>The Global Catalogue of Microorganisms (GCM) 10K type strain sequencing project: providing services to taxonomists for standard genome sequencing and annotation.</title>
        <authorList>
            <consortium name="The Broad Institute Genomics Platform"/>
            <consortium name="The Broad Institute Genome Sequencing Center for Infectious Disease"/>
            <person name="Wu L."/>
            <person name="Ma J."/>
        </authorList>
    </citation>
    <scope>NUCLEOTIDE SEQUENCE [LARGE SCALE GENOMIC DNA]</scope>
    <source>
        <strain evidence="4">JCM 17388</strain>
    </source>
</reference>
<accession>A0ABP8ANT1</accession>
<evidence type="ECO:0000313" key="4">
    <source>
        <dbReference type="Proteomes" id="UP001501251"/>
    </source>
</evidence>
<evidence type="ECO:0000259" key="2">
    <source>
        <dbReference type="Pfam" id="PF14028"/>
    </source>
</evidence>
<dbReference type="InterPro" id="IPR006827">
    <property type="entry name" value="Lant_deHydtase_N"/>
</dbReference>
<comment type="caution">
    <text evidence="3">The sequence shown here is derived from an EMBL/GenBank/DDBJ whole genome shotgun (WGS) entry which is preliminary data.</text>
</comment>
<sequence>MPGDALPGFRSAGPALIRAVAHSWPDLPPWPDLTDSVPERVPSWVDWLRQIWMIDGIAEALGHASPALAQQVHALCAADAPAVRETRRAVLAVARYMLRMTGRATPFGWLAGVAPAAFGSKPHLSWGTQHHAFARPDAAWLAEVITTLEGCPDLLERLPVVANTTLTVRGNRLIVPYRPQGGGAVETSIRHTVAVRAVIDAARAPIRVEDLKAKVRVEFPVATPAKMTAMLAELITRGALITSLHAPSTEPDALGHLVKQLTMVGATTVAAIADLAADLKEIHALLEQHNQVPASQGGAVREEVTARMRRIAQSRRHPLAVDLRLDAKVVLPEEVAREVERAALLLTRLSPYPYATPAWRSYHQRFYERFGLGSLVPVLDVVSDSGTGWPDGYPGTVTPERPSPLSSRDEALLALAQGAALDGRDEVILDESLIAALELGAEPLRPPSHLELGVRVHAADQQTLRRGDFRVEVVTVSRAAGVVTGRFLSLLQPQDQAELAAELATLPGGDRETVAAQLSFPPLLPSTAHVTRAPQTLPIVISMAEHRSADDLVLTPEDLAVGCDGRRMYLAAPALGHRLEAAGTHALNLVAHTPPLARFLTELSRAQYAQVMTFHWGAAERLPFLPRLRYGRIIVAPARWRLEAAELPAQTEPWAVWEDALISWQIRRRLPRFVHLSEGDRRLPLDLGLAGHRVLLRTHLNTAPHAVLAEAPAPEAAGWCGERPHEVIVPLSATQPPPWPRLPKPTPARITRLGWGQAPAASRILLASLYGDIHRQDVVLTEYLPDLLERLGQPTGWWYIRYRDPDHHLRLRIALPDPAAFGPTARTVSTWAEEVHRAGLLREVTYSTSYPETGRWGAGAAMRAAEAVFGADSRTLLTQLRLPRRPHRQALVAAHTVAIAEAFTGSVASGMRWLIEHVPAAAAKPVSRPVFTEAVRLADPRDDWAALRAVPGGAAIVEAWKPRQAALACYRTHLPGPDTHGVDVDDVLGSLMHLNFVRACGIDFDDEAVGVHLARAAALAWTARTSGSRS</sequence>
<organism evidence="3 4">
    <name type="scientific">Streptosporangium oxazolinicum</name>
    <dbReference type="NCBI Taxonomy" id="909287"/>
    <lineage>
        <taxon>Bacteria</taxon>
        <taxon>Bacillati</taxon>
        <taxon>Actinomycetota</taxon>
        <taxon>Actinomycetes</taxon>
        <taxon>Streptosporangiales</taxon>
        <taxon>Streptosporangiaceae</taxon>
        <taxon>Streptosporangium</taxon>
    </lineage>
</organism>
<feature type="domain" description="Thiopeptide-type bacteriocin biosynthesis" evidence="2">
    <location>
        <begin position="768"/>
        <end position="1017"/>
    </location>
</feature>
<protein>
    <submittedName>
        <fullName evidence="3">Lantibiotic dehydratase</fullName>
    </submittedName>
</protein>
<dbReference type="EMBL" id="BAABAQ010000003">
    <property type="protein sequence ID" value="GAA4187017.1"/>
    <property type="molecule type" value="Genomic_DNA"/>
</dbReference>
<dbReference type="Proteomes" id="UP001501251">
    <property type="component" value="Unassembled WGS sequence"/>
</dbReference>
<feature type="domain" description="Lantibiotic dehydratase N-terminal" evidence="1">
    <location>
        <begin position="57"/>
        <end position="696"/>
    </location>
</feature>